<gene>
    <name evidence="2" type="ORF">K4G66_01205</name>
</gene>
<dbReference type="Gene3D" id="3.60.15.10">
    <property type="entry name" value="Ribonuclease Z/Hydroxyacylglutathione hydrolase-like"/>
    <property type="match status" value="1"/>
</dbReference>
<dbReference type="EMBL" id="CP120682">
    <property type="protein sequence ID" value="WKN37323.1"/>
    <property type="molecule type" value="Genomic_DNA"/>
</dbReference>
<dbReference type="CDD" id="cd07721">
    <property type="entry name" value="yflN-like_MBL-fold"/>
    <property type="match status" value="1"/>
</dbReference>
<dbReference type="SMART" id="SM00849">
    <property type="entry name" value="Lactamase_B"/>
    <property type="match status" value="1"/>
</dbReference>
<organism evidence="2">
    <name type="scientific">Roseihalotalea indica</name>
    <dbReference type="NCBI Taxonomy" id="2867963"/>
    <lineage>
        <taxon>Bacteria</taxon>
        <taxon>Pseudomonadati</taxon>
        <taxon>Bacteroidota</taxon>
        <taxon>Cytophagia</taxon>
        <taxon>Cytophagales</taxon>
        <taxon>Catalimonadaceae</taxon>
        <taxon>Roseihalotalea</taxon>
    </lineage>
</organism>
<dbReference type="AlphaFoldDB" id="A0AA49GPV3"/>
<evidence type="ECO:0000259" key="1">
    <source>
        <dbReference type="SMART" id="SM00849"/>
    </source>
</evidence>
<dbReference type="PANTHER" id="PTHR42951:SF17">
    <property type="entry name" value="METALLO-BETA-LACTAMASE DOMAIN-CONTAINING PROTEIN"/>
    <property type="match status" value="1"/>
</dbReference>
<dbReference type="PANTHER" id="PTHR42951">
    <property type="entry name" value="METALLO-BETA-LACTAMASE DOMAIN-CONTAINING"/>
    <property type="match status" value="1"/>
</dbReference>
<proteinExistence type="predicted"/>
<dbReference type="InterPro" id="IPR036866">
    <property type="entry name" value="RibonucZ/Hydroxyglut_hydro"/>
</dbReference>
<dbReference type="InterPro" id="IPR050855">
    <property type="entry name" value="NDM-1-like"/>
</dbReference>
<evidence type="ECO:0000313" key="2">
    <source>
        <dbReference type="EMBL" id="WKN37323.1"/>
    </source>
</evidence>
<reference evidence="2" key="2">
    <citation type="journal article" date="2024" name="Antonie Van Leeuwenhoek">
        <title>Roseihalotalea indica gen. nov., sp. nov., a halophilic Bacteroidetes from mesopelagic Southwest Indian Ocean with higher carbohydrate metabolic potential.</title>
        <authorList>
            <person name="Chen B."/>
            <person name="Zhang M."/>
            <person name="Lin D."/>
            <person name="Ye J."/>
            <person name="Tang K."/>
        </authorList>
    </citation>
    <scope>NUCLEOTIDE SEQUENCE</scope>
    <source>
        <strain evidence="2">TK19036</strain>
    </source>
</reference>
<reference evidence="2" key="1">
    <citation type="journal article" date="2023" name="Comput. Struct. Biotechnol. J.">
        <title>Discovery of a novel marine Bacteroidetes with a rich repertoire of carbohydrate-active enzymes.</title>
        <authorList>
            <person name="Chen B."/>
            <person name="Liu G."/>
            <person name="Chen Q."/>
            <person name="Wang H."/>
            <person name="Liu L."/>
            <person name="Tang K."/>
        </authorList>
    </citation>
    <scope>NUCLEOTIDE SEQUENCE</scope>
    <source>
        <strain evidence="2">TK19036</strain>
    </source>
</reference>
<dbReference type="Pfam" id="PF00753">
    <property type="entry name" value="Lactamase_B"/>
    <property type="match status" value="1"/>
</dbReference>
<protein>
    <submittedName>
        <fullName evidence="2">MBL fold metallo-hydrolase</fullName>
    </submittedName>
</protein>
<accession>A0AA49GPV3</accession>
<sequence>MKNLFPLSLNSYQLPFHWVTKGVAGLQIILVNVYFIRQVKDGQMHWFLVDAGLGRCALRIKKAAEFLFGTGTKPEAILLTHGHFDHIGGLASLAREWDVPVYAHPLEMPYLTGQSSYPPPDPSVGGGSLAALSSFYPKSPITLGAQLLPYPADGRIPGLDEWQVIPTPGHSPGHVSFFRESDRTLIAGDAIVTVKQASFRAVVKQQQKVHGPPAYFTCDWQAAQDSVATLARLEPEIAACGHGRPMRGAPLREQLTHLSHHFEELATPRHGRYVHHPAQANETGVVQVPPALPASKSTQIGVAGLAALAGFSLAWWGKKWVKDRSFK</sequence>
<feature type="domain" description="Metallo-beta-lactamase" evidence="1">
    <location>
        <begin position="30"/>
        <end position="242"/>
    </location>
</feature>
<dbReference type="SUPFAM" id="SSF56281">
    <property type="entry name" value="Metallo-hydrolase/oxidoreductase"/>
    <property type="match status" value="1"/>
</dbReference>
<name>A0AA49GPV3_9BACT</name>
<dbReference type="InterPro" id="IPR001279">
    <property type="entry name" value="Metallo-B-lactamas"/>
</dbReference>